<gene>
    <name evidence="2" type="ORF">V5799_019416</name>
</gene>
<feature type="domain" description="Sulfotransferase" evidence="1">
    <location>
        <begin position="11"/>
        <end position="79"/>
    </location>
</feature>
<accession>A0AAQ4EXQ8</accession>
<protein>
    <recommendedName>
        <fullName evidence="1">Sulfotransferase domain-containing protein</fullName>
    </recommendedName>
</protein>
<dbReference type="Pfam" id="PF00685">
    <property type="entry name" value="Sulfotransfer_1"/>
    <property type="match status" value="1"/>
</dbReference>
<organism evidence="2 3">
    <name type="scientific">Amblyomma americanum</name>
    <name type="common">Lone star tick</name>
    <dbReference type="NCBI Taxonomy" id="6943"/>
    <lineage>
        <taxon>Eukaryota</taxon>
        <taxon>Metazoa</taxon>
        <taxon>Ecdysozoa</taxon>
        <taxon>Arthropoda</taxon>
        <taxon>Chelicerata</taxon>
        <taxon>Arachnida</taxon>
        <taxon>Acari</taxon>
        <taxon>Parasitiformes</taxon>
        <taxon>Ixodida</taxon>
        <taxon>Ixodoidea</taxon>
        <taxon>Ixodidae</taxon>
        <taxon>Amblyomminae</taxon>
        <taxon>Amblyomma</taxon>
    </lineage>
</organism>
<dbReference type="InterPro" id="IPR027417">
    <property type="entry name" value="P-loop_NTPase"/>
</dbReference>
<reference evidence="2 3" key="1">
    <citation type="journal article" date="2023" name="Arcadia Sci">
        <title>De novo assembly of a long-read Amblyomma americanum tick genome.</title>
        <authorList>
            <person name="Chou S."/>
            <person name="Poskanzer K.E."/>
            <person name="Rollins M."/>
            <person name="Thuy-Boun P.S."/>
        </authorList>
    </citation>
    <scope>NUCLEOTIDE SEQUENCE [LARGE SCALE GENOMIC DNA]</scope>
    <source>
        <strain evidence="2">F_SG_1</strain>
        <tissue evidence="2">Salivary glands</tissue>
    </source>
</reference>
<keyword evidence="3" id="KW-1185">Reference proteome</keyword>
<dbReference type="GO" id="GO:0008146">
    <property type="term" value="F:sulfotransferase activity"/>
    <property type="evidence" value="ECO:0007669"/>
    <property type="project" value="InterPro"/>
</dbReference>
<dbReference type="SUPFAM" id="SSF52540">
    <property type="entry name" value="P-loop containing nucleoside triphosphate hydrolases"/>
    <property type="match status" value="1"/>
</dbReference>
<dbReference type="Proteomes" id="UP001321473">
    <property type="component" value="Unassembled WGS sequence"/>
</dbReference>
<evidence type="ECO:0000313" key="2">
    <source>
        <dbReference type="EMBL" id="KAK8779243.1"/>
    </source>
</evidence>
<dbReference type="InterPro" id="IPR000863">
    <property type="entry name" value="Sulfotransferase_dom"/>
</dbReference>
<dbReference type="Gene3D" id="3.40.50.300">
    <property type="entry name" value="P-loop containing nucleotide triphosphate hydrolases"/>
    <property type="match status" value="1"/>
</dbReference>
<evidence type="ECO:0000313" key="3">
    <source>
        <dbReference type="Proteomes" id="UP001321473"/>
    </source>
</evidence>
<dbReference type="AlphaFoldDB" id="A0AAQ4EXQ8"/>
<dbReference type="EMBL" id="JARKHS020009999">
    <property type="protein sequence ID" value="KAK8779243.1"/>
    <property type="molecule type" value="Genomic_DNA"/>
</dbReference>
<proteinExistence type="predicted"/>
<comment type="caution">
    <text evidence="2">The sequence shown here is derived from an EMBL/GenBank/DDBJ whole genome shotgun (WGS) entry which is preliminary data.</text>
</comment>
<name>A0AAQ4EXQ8_AMBAM</name>
<evidence type="ECO:0000259" key="1">
    <source>
        <dbReference type="Pfam" id="PF00685"/>
    </source>
</evidence>
<sequence>MKTVFNYNPHDRIKSLAELSAEKTLKSLDAFRNAPGTKEQMHEGAGFVRKGVVGDWKNHFTPDLLAKTKEWISNKTKGSDVMDLWNSCGLP</sequence>